<evidence type="ECO:0000256" key="3">
    <source>
        <dbReference type="ARBA" id="ARBA00023163"/>
    </source>
</evidence>
<dbReference type="InterPro" id="IPR011991">
    <property type="entry name" value="ArsR-like_HTH"/>
</dbReference>
<reference evidence="5 6" key="1">
    <citation type="journal article" date="2016" name="Nat. Commun.">
        <title>Thousands of microbial genomes shed light on interconnected biogeochemical processes in an aquifer system.</title>
        <authorList>
            <person name="Anantharaman K."/>
            <person name="Brown C.T."/>
            <person name="Hug L.A."/>
            <person name="Sharon I."/>
            <person name="Castelle C.J."/>
            <person name="Probst A.J."/>
            <person name="Thomas B.C."/>
            <person name="Singh A."/>
            <person name="Wilkins M.J."/>
            <person name="Karaoz U."/>
            <person name="Brodie E.L."/>
            <person name="Williams K.H."/>
            <person name="Hubbard S.S."/>
            <person name="Banfield J.F."/>
        </authorList>
    </citation>
    <scope>NUCLEOTIDE SEQUENCE [LARGE SCALE GENOMIC DNA]</scope>
</reference>
<dbReference type="EMBL" id="MFMC01000036">
    <property type="protein sequence ID" value="OGG76859.1"/>
    <property type="molecule type" value="Genomic_DNA"/>
</dbReference>
<dbReference type="PANTHER" id="PTHR33154">
    <property type="entry name" value="TRANSCRIPTIONAL REGULATOR, ARSR FAMILY"/>
    <property type="match status" value="1"/>
</dbReference>
<evidence type="ECO:0000259" key="4">
    <source>
        <dbReference type="PROSITE" id="PS50987"/>
    </source>
</evidence>
<dbReference type="SMART" id="SM00418">
    <property type="entry name" value="HTH_ARSR"/>
    <property type="match status" value="1"/>
</dbReference>
<gene>
    <name evidence="5" type="ORF">A3B35_02080</name>
</gene>
<accession>A0A1F6ET98</accession>
<evidence type="ECO:0000256" key="1">
    <source>
        <dbReference type="ARBA" id="ARBA00023015"/>
    </source>
</evidence>
<feature type="domain" description="HTH arsR-type" evidence="4">
    <location>
        <begin position="1"/>
        <end position="88"/>
    </location>
</feature>
<dbReference type="CDD" id="cd00090">
    <property type="entry name" value="HTH_ARSR"/>
    <property type="match status" value="1"/>
</dbReference>
<keyword evidence="1" id="KW-0805">Transcription regulation</keyword>
<dbReference type="SUPFAM" id="SSF46785">
    <property type="entry name" value="Winged helix' DNA-binding domain"/>
    <property type="match status" value="1"/>
</dbReference>
<dbReference type="Pfam" id="PF01022">
    <property type="entry name" value="HTH_5"/>
    <property type="match status" value="1"/>
</dbReference>
<dbReference type="PRINTS" id="PR00778">
    <property type="entry name" value="HTHARSR"/>
</dbReference>
<dbReference type="GO" id="GO:0003700">
    <property type="term" value="F:DNA-binding transcription factor activity"/>
    <property type="evidence" value="ECO:0007669"/>
    <property type="project" value="InterPro"/>
</dbReference>
<dbReference type="InterPro" id="IPR036388">
    <property type="entry name" value="WH-like_DNA-bd_sf"/>
</dbReference>
<dbReference type="NCBIfam" id="NF033788">
    <property type="entry name" value="HTH_metalloreg"/>
    <property type="match status" value="1"/>
</dbReference>
<dbReference type="PROSITE" id="PS50987">
    <property type="entry name" value="HTH_ARSR_2"/>
    <property type="match status" value="1"/>
</dbReference>
<dbReference type="AlphaFoldDB" id="A0A1F6ET98"/>
<dbReference type="InterPro" id="IPR036390">
    <property type="entry name" value="WH_DNA-bd_sf"/>
</dbReference>
<dbReference type="Proteomes" id="UP000177215">
    <property type="component" value="Unassembled WGS sequence"/>
</dbReference>
<dbReference type="Gene3D" id="1.10.10.10">
    <property type="entry name" value="Winged helix-like DNA-binding domain superfamily/Winged helix DNA-binding domain"/>
    <property type="match status" value="1"/>
</dbReference>
<comment type="caution">
    <text evidence="5">The sequence shown here is derived from an EMBL/GenBank/DDBJ whole genome shotgun (WGS) entry which is preliminary data.</text>
</comment>
<evidence type="ECO:0000256" key="2">
    <source>
        <dbReference type="ARBA" id="ARBA00023125"/>
    </source>
</evidence>
<keyword evidence="3" id="KW-0804">Transcription</keyword>
<dbReference type="InterPro" id="IPR051081">
    <property type="entry name" value="HTH_MetalResp_TranReg"/>
</dbReference>
<proteinExistence type="predicted"/>
<organism evidence="5 6">
    <name type="scientific">Candidatus Kaiserbacteria bacterium RIFCSPLOWO2_01_FULL_54_24</name>
    <dbReference type="NCBI Taxonomy" id="1798515"/>
    <lineage>
        <taxon>Bacteria</taxon>
        <taxon>Candidatus Kaiseribacteriota</taxon>
    </lineage>
</organism>
<sequence length="88" mass="10287">MKEAELERQLKMLANRRRLAILDLLRRKREMSVSDIAEAIRLSFTSTSKHLTMLERAGFVEKEQRSLNVFYRIAAPPPKLYTAVFSTF</sequence>
<name>A0A1F6ET98_9BACT</name>
<evidence type="ECO:0000313" key="6">
    <source>
        <dbReference type="Proteomes" id="UP000177215"/>
    </source>
</evidence>
<dbReference type="GO" id="GO:0003677">
    <property type="term" value="F:DNA binding"/>
    <property type="evidence" value="ECO:0007669"/>
    <property type="project" value="UniProtKB-KW"/>
</dbReference>
<protein>
    <recommendedName>
        <fullName evidence="4">HTH arsR-type domain-containing protein</fullName>
    </recommendedName>
</protein>
<evidence type="ECO:0000313" key="5">
    <source>
        <dbReference type="EMBL" id="OGG76859.1"/>
    </source>
</evidence>
<dbReference type="PANTHER" id="PTHR33154:SF33">
    <property type="entry name" value="TRANSCRIPTIONAL REPRESSOR SDPR"/>
    <property type="match status" value="1"/>
</dbReference>
<keyword evidence="2" id="KW-0238">DNA-binding</keyword>
<dbReference type="InterPro" id="IPR001845">
    <property type="entry name" value="HTH_ArsR_DNA-bd_dom"/>
</dbReference>